<evidence type="ECO:0000256" key="1">
    <source>
        <dbReference type="SAM" id="Phobius"/>
    </source>
</evidence>
<gene>
    <name evidence="3" type="ordered locus">AZC_3241</name>
</gene>
<dbReference type="eggNOG" id="COG2311">
    <property type="taxonomic scope" value="Bacteria"/>
</dbReference>
<feature type="domain" description="DUF418" evidence="2">
    <location>
        <begin position="238"/>
        <end position="376"/>
    </location>
</feature>
<keyword evidence="1" id="KW-0812">Transmembrane</keyword>
<sequence>MTANQTARPASRTRDPRIDAVRGIALMGILVVNLPFLAMPYGFAGASWHHADTFYLGSFSAWFIQALFENKFILIFAFLFGMGAAAQVSANGARRFVFRMLLLGLLGVLNAVLVFEADILLPYAVLGLLMLPLHRLLTRTLLSAALLFWIVAILGHALFAIYVATAETGPGLSEEARIQLFSSGGFVAMAHQRARDWLVFSQMSIPAIWPMTMSAFCLGMAAFRLRIASAGDGFSSLERIARVLLLPALLGNLAYGALCLAPADWAGGHVFLATLVLRPVFAPMLSFVIFALLFRLLERTPRLTDFFAASGRMSLSIYMLQGILGGFIFFGYGAGLYASLSLQAVLGLAFLLFVLLALLARLWLGRFRSGPFEALMAAALALTERRLSTPPAALRAGPRAAPR</sequence>
<feature type="transmembrane region" description="Helical" evidence="1">
    <location>
        <begin position="243"/>
        <end position="263"/>
    </location>
</feature>
<reference evidence="4" key="2">
    <citation type="submission" date="2007-04" db="EMBL/GenBank/DDBJ databases">
        <title>Complete genome sequence of the nitrogen-fixing bacterium Azorhizobium caulinodans ORS571.</title>
        <authorList>
            <person name="Lee K.B."/>
            <person name="Backer P.D."/>
            <person name="Aono T."/>
            <person name="Liu C.T."/>
            <person name="Suzuki S."/>
            <person name="Suzuki T."/>
            <person name="Kaneko T."/>
            <person name="Yamada M."/>
            <person name="Tabata S."/>
            <person name="Kupfer D.M."/>
            <person name="Najar F.Z."/>
            <person name="Wiley G.B."/>
            <person name="Roe B."/>
            <person name="Binnewies T."/>
            <person name="Ussery D."/>
            <person name="Vereecke D."/>
            <person name="Gevers D."/>
            <person name="Holsters M."/>
            <person name="Oyaizu H."/>
        </authorList>
    </citation>
    <scope>NUCLEOTIDE SEQUENCE [LARGE SCALE GENOMIC DNA]</scope>
    <source>
        <strain evidence="4">ATCC 43989 / DSM 5975 / JCM 20966 / LMG 6465 / NBRC 14845 / NCIMB 13405 / ORS 571</strain>
    </source>
</reference>
<feature type="transmembrane region" description="Helical" evidence="1">
    <location>
        <begin position="120"/>
        <end position="137"/>
    </location>
</feature>
<reference evidence="3 4" key="4">
    <citation type="journal article" date="2009" name="Appl. Environ. Microbiol.">
        <title>Comparative genome-wide transcriptional profiling of Azorhizobium caulinodans ORS571 grown under free-living and symbiotic conditions.</title>
        <authorList>
            <person name="Tsukada S."/>
            <person name="Aono T."/>
            <person name="Akiba N."/>
            <person name="Lee KB."/>
            <person name="Liu CT."/>
            <person name="Toyazaki H."/>
            <person name="Oyaizu H."/>
        </authorList>
    </citation>
    <scope>NUCLEOTIDE SEQUENCE [LARGE SCALE GENOMIC DNA]</scope>
    <source>
        <strain evidence="4">ATCC 43989 / DSM 5975 / JCM 20966 / LMG 6465 / NBRC 14845 / NCIMB 13405 / ORS 571</strain>
    </source>
</reference>
<dbReference type="HOGENOM" id="CLU_039610_0_0_5"/>
<keyword evidence="1" id="KW-1133">Transmembrane helix</keyword>
<dbReference type="KEGG" id="azc:AZC_3241"/>
<keyword evidence="4" id="KW-1185">Reference proteome</keyword>
<feature type="transmembrane region" description="Helical" evidence="1">
    <location>
        <begin position="315"/>
        <end position="338"/>
    </location>
</feature>
<protein>
    <submittedName>
        <fullName evidence="3">Putative membrane protein</fullName>
    </submittedName>
</protein>
<keyword evidence="1" id="KW-0472">Membrane</keyword>
<dbReference type="EMBL" id="AP009384">
    <property type="protein sequence ID" value="BAF89239.1"/>
    <property type="molecule type" value="Genomic_DNA"/>
</dbReference>
<feature type="transmembrane region" description="Helical" evidence="1">
    <location>
        <begin position="20"/>
        <end position="42"/>
    </location>
</feature>
<feature type="transmembrane region" description="Helical" evidence="1">
    <location>
        <begin position="344"/>
        <end position="364"/>
    </location>
</feature>
<dbReference type="InterPro" id="IPR052529">
    <property type="entry name" value="Bact_Transport_Assoc"/>
</dbReference>
<name>A8ICQ9_AZOC5</name>
<feature type="transmembrane region" description="Helical" evidence="1">
    <location>
        <begin position="269"/>
        <end position="294"/>
    </location>
</feature>
<reference evidence="3 4" key="1">
    <citation type="journal article" date="2007" name="Appl. Environ. Microbiol.">
        <title>Rhizobial factors required for stem nodule maturation and maintenance in Sesbania rostrata-Azorhizobium caulinodans ORS571 symbiosis.</title>
        <authorList>
            <person name="Suzuki S."/>
            <person name="Aono T."/>
            <person name="Lee KB."/>
            <person name="Suzuki T."/>
            <person name="Liu CT."/>
            <person name="Miwa H."/>
            <person name="Wakao S."/>
            <person name="Iki T."/>
            <person name="Oyaizu H."/>
        </authorList>
    </citation>
    <scope>NUCLEOTIDE SEQUENCE [LARGE SCALE GENOMIC DNA]</scope>
    <source>
        <strain evidence="4">ATCC 43989 / DSM 5975 / JCM 20966 / LMG 6465 / NBRC 14845 / NCIMB 13405 / ORS 571</strain>
    </source>
</reference>
<reference evidence="3 4" key="5">
    <citation type="journal article" date="2010" name="Appl. Environ. Microbiol.">
        <title>phrR-like gene praR of Azorhizobium caulinodans ORS571 is essential for symbiosis with Sesbania rostrata and is involved in expression of reb genes.</title>
        <authorList>
            <person name="Akiba N."/>
            <person name="Aono T."/>
            <person name="Toyazaki H."/>
            <person name="Sato S."/>
            <person name="Oyaizu H."/>
        </authorList>
    </citation>
    <scope>NUCLEOTIDE SEQUENCE [LARGE SCALE GENOMIC DNA]</scope>
    <source>
        <strain evidence="4">ATCC 43989 / DSM 5975 / JCM 20966 / LMG 6465 / NBRC 14845 / NCIMB 13405 / ORS 571</strain>
    </source>
</reference>
<dbReference type="STRING" id="438753.AZC_3241"/>
<evidence type="ECO:0000313" key="3">
    <source>
        <dbReference type="EMBL" id="BAF89239.1"/>
    </source>
</evidence>
<dbReference type="PANTHER" id="PTHR30590:SF2">
    <property type="entry name" value="INNER MEMBRANE PROTEIN"/>
    <property type="match status" value="1"/>
</dbReference>
<dbReference type="AlphaFoldDB" id="A8ICQ9"/>
<dbReference type="Proteomes" id="UP000000270">
    <property type="component" value="Chromosome"/>
</dbReference>
<evidence type="ECO:0000259" key="2">
    <source>
        <dbReference type="Pfam" id="PF04235"/>
    </source>
</evidence>
<reference evidence="3 4" key="3">
    <citation type="journal article" date="2008" name="BMC Genomics">
        <title>The genome of the versatile nitrogen fixer Azorhizobium caulinodans ORS571.</title>
        <authorList>
            <person name="Lee KB."/>
            <person name="Backer P.D."/>
            <person name="Aono T."/>
            <person name="Liu CT."/>
            <person name="Suzuki S."/>
            <person name="Suzuki T."/>
            <person name="Kaneko T."/>
            <person name="Yamada M."/>
            <person name="Tabata S."/>
            <person name="Kupfer D.M."/>
            <person name="Najar F.Z."/>
            <person name="Wiley G.B."/>
            <person name="Roe B."/>
            <person name="Binnewies T.T."/>
            <person name="Ussery D.W."/>
            <person name="D'Haeze W."/>
            <person name="Herder J.D."/>
            <person name="Gevers D."/>
            <person name="Vereecke D."/>
            <person name="Holsters M."/>
            <person name="Oyaizu H."/>
        </authorList>
    </citation>
    <scope>NUCLEOTIDE SEQUENCE [LARGE SCALE GENOMIC DNA]</scope>
    <source>
        <strain evidence="4">ATCC 43989 / DSM 5975 / JCM 20966 / LMG 6465 / NBRC 14845 / NCIMB 13405 / ORS 571</strain>
    </source>
</reference>
<organism evidence="3 4">
    <name type="scientific">Azorhizobium caulinodans (strain ATCC 43989 / DSM 5975 / JCM 20966 / LMG 6465 / NBRC 14845 / NCIMB 13405 / ORS 571)</name>
    <dbReference type="NCBI Taxonomy" id="438753"/>
    <lineage>
        <taxon>Bacteria</taxon>
        <taxon>Pseudomonadati</taxon>
        <taxon>Pseudomonadota</taxon>
        <taxon>Alphaproteobacteria</taxon>
        <taxon>Hyphomicrobiales</taxon>
        <taxon>Xanthobacteraceae</taxon>
        <taxon>Azorhizobium</taxon>
    </lineage>
</organism>
<dbReference type="PANTHER" id="PTHR30590">
    <property type="entry name" value="INNER MEMBRANE PROTEIN"/>
    <property type="match status" value="1"/>
</dbReference>
<feature type="transmembrane region" description="Helical" evidence="1">
    <location>
        <begin position="203"/>
        <end position="223"/>
    </location>
</feature>
<feature type="transmembrane region" description="Helical" evidence="1">
    <location>
        <begin position="144"/>
        <end position="164"/>
    </location>
</feature>
<reference evidence="3 4" key="6">
    <citation type="journal article" date="2011" name="Appl. Environ. Microbiol.">
        <title>Involvement of the azorhizobial chromosome partition gene (parA) in the onset of bacteroid differentiation during Sesbania rostrata stem nodule development.</title>
        <authorList>
            <person name="Liu CT."/>
            <person name="Lee KB."/>
            <person name="Wang YS."/>
            <person name="Peng MH."/>
            <person name="Lee KT."/>
            <person name="Suzuki S."/>
            <person name="Suzuki T."/>
            <person name="Oyaizu H."/>
        </authorList>
    </citation>
    <scope>NUCLEOTIDE SEQUENCE [LARGE SCALE GENOMIC DNA]</scope>
    <source>
        <strain evidence="4">ATCC 43989 / DSM 5975 / JCM 20966 / LMG 6465 / NBRC 14845 / NCIMB 13405 / ORS 571</strain>
    </source>
</reference>
<dbReference type="InterPro" id="IPR007349">
    <property type="entry name" value="DUF418"/>
</dbReference>
<dbReference type="Pfam" id="PF04235">
    <property type="entry name" value="DUF418"/>
    <property type="match status" value="1"/>
</dbReference>
<evidence type="ECO:0000313" key="4">
    <source>
        <dbReference type="Proteomes" id="UP000000270"/>
    </source>
</evidence>
<accession>A8ICQ9</accession>
<feature type="transmembrane region" description="Helical" evidence="1">
    <location>
        <begin position="96"/>
        <end position="114"/>
    </location>
</feature>
<feature type="transmembrane region" description="Helical" evidence="1">
    <location>
        <begin position="62"/>
        <end position="84"/>
    </location>
</feature>
<proteinExistence type="predicted"/>